<evidence type="ECO:0000313" key="2">
    <source>
        <dbReference type="Proteomes" id="UP000464178"/>
    </source>
</evidence>
<keyword evidence="2" id="KW-1185">Reference proteome</keyword>
<organism evidence="1 2">
    <name type="scientific">Gemmata massiliana</name>
    <dbReference type="NCBI Taxonomy" id="1210884"/>
    <lineage>
        <taxon>Bacteria</taxon>
        <taxon>Pseudomonadati</taxon>
        <taxon>Planctomycetota</taxon>
        <taxon>Planctomycetia</taxon>
        <taxon>Gemmatales</taxon>
        <taxon>Gemmataceae</taxon>
        <taxon>Gemmata</taxon>
    </lineage>
</organism>
<dbReference type="RefSeq" id="WP_162671674.1">
    <property type="nucleotide sequence ID" value="NZ_LR593886.1"/>
</dbReference>
<dbReference type="AlphaFoldDB" id="A0A6P2DG21"/>
<gene>
    <name evidence="1" type="ORF">SOIL9_01860</name>
</gene>
<dbReference type="Pfam" id="PF22011">
    <property type="entry name" value="DUF6931"/>
    <property type="match status" value="1"/>
</dbReference>
<reference evidence="1 2" key="1">
    <citation type="submission" date="2019-05" db="EMBL/GenBank/DDBJ databases">
        <authorList>
            <consortium name="Science for Life Laboratories"/>
        </authorList>
    </citation>
    <scope>NUCLEOTIDE SEQUENCE [LARGE SCALE GENOMIC DNA]</scope>
    <source>
        <strain evidence="1">Soil9</strain>
    </source>
</reference>
<dbReference type="KEGG" id="gms:SOIL9_01860"/>
<dbReference type="Proteomes" id="UP000464178">
    <property type="component" value="Chromosome"/>
</dbReference>
<evidence type="ECO:0000313" key="1">
    <source>
        <dbReference type="EMBL" id="VTR98704.1"/>
    </source>
</evidence>
<dbReference type="EMBL" id="LR593886">
    <property type="protein sequence ID" value="VTR98704.1"/>
    <property type="molecule type" value="Genomic_DNA"/>
</dbReference>
<proteinExistence type="predicted"/>
<sequence>MTTPTTTPRPTRLATDVAKTLALSEPAKALINPAHTPRQFFDVLAAQPELAEDAIRFLAAALPKRESVWWALGCVRTAFPKPAPEAIRAIATADAWVKEPTEANRRACGDAASAANYGTAPGCLAAAAFWSGGSLAPPHLAVVPPRDDLTATAVAAAILLAATVDVTRIPENYAQSLAQGADIASGKARL</sequence>
<dbReference type="InterPro" id="IPR053855">
    <property type="entry name" value="DUF6931"/>
</dbReference>
<name>A0A6P2DG21_9BACT</name>
<protein>
    <submittedName>
        <fullName evidence="1">Uncharacterized protein</fullName>
    </submittedName>
</protein>
<accession>A0A6P2DG21</accession>